<dbReference type="VEuPathDB" id="ToxoDB:ETH2_1311200"/>
<feature type="coiled-coil region" evidence="13">
    <location>
        <begin position="528"/>
        <end position="597"/>
    </location>
</feature>
<evidence type="ECO:0000256" key="14">
    <source>
        <dbReference type="SAM" id="MobiDB-lite"/>
    </source>
</evidence>
<dbReference type="Gene3D" id="1.10.8.720">
    <property type="entry name" value="Region D6 of dynein motor"/>
    <property type="match status" value="1"/>
</dbReference>
<keyword evidence="5" id="KW-0547">Nucleotide-binding</keyword>
<evidence type="ECO:0000256" key="3">
    <source>
        <dbReference type="ARBA" id="ARBA00022701"/>
    </source>
</evidence>
<keyword evidence="9" id="KW-0969">Cilium</keyword>
<dbReference type="OrthoDB" id="346927at2759"/>
<evidence type="ECO:0000256" key="1">
    <source>
        <dbReference type="ARBA" id="ARBA00004430"/>
    </source>
</evidence>
<dbReference type="Gene3D" id="1.20.1270.280">
    <property type="match status" value="1"/>
</dbReference>
<dbReference type="Pfam" id="PF12781">
    <property type="entry name" value="AAA_9"/>
    <property type="match status" value="3"/>
</dbReference>
<dbReference type="InterPro" id="IPR043160">
    <property type="entry name" value="Dynein_C_barrel"/>
</dbReference>
<feature type="region of interest" description="Disordered" evidence="14">
    <location>
        <begin position="1112"/>
        <end position="1195"/>
    </location>
</feature>
<dbReference type="Gene3D" id="1.20.920.20">
    <property type="match status" value="1"/>
</dbReference>
<dbReference type="GO" id="GO:0030286">
    <property type="term" value="C:dynein complex"/>
    <property type="evidence" value="ECO:0007669"/>
    <property type="project" value="UniProtKB-KW"/>
</dbReference>
<dbReference type="EMBL" id="HG673821">
    <property type="protein sequence ID" value="CDJ38240.1"/>
    <property type="molecule type" value="Genomic_DNA"/>
</dbReference>
<evidence type="ECO:0000313" key="22">
    <source>
        <dbReference type="Proteomes" id="UP000030747"/>
    </source>
</evidence>
<feature type="compositionally biased region" description="Basic and acidic residues" evidence="14">
    <location>
        <begin position="1064"/>
        <end position="1073"/>
    </location>
</feature>
<dbReference type="SUPFAM" id="SSF52540">
    <property type="entry name" value="P-loop containing nucleoside triphosphate hydrolases"/>
    <property type="match status" value="1"/>
</dbReference>
<feature type="domain" description="Dynein heavy chain ATP-binding dynein motor region" evidence="18">
    <location>
        <begin position="682"/>
        <end position="734"/>
    </location>
</feature>
<feature type="domain" description="Dynein heavy chain coiled coil stalk" evidence="16">
    <location>
        <begin position="301"/>
        <end position="655"/>
    </location>
</feature>
<keyword evidence="6" id="KW-0067">ATP-binding</keyword>
<dbReference type="OMA" id="CYFHALI"/>
<evidence type="ECO:0000256" key="6">
    <source>
        <dbReference type="ARBA" id="ARBA00022840"/>
    </source>
</evidence>
<keyword evidence="11" id="KW-0206">Cytoskeleton</keyword>
<dbReference type="GO" id="GO:0051959">
    <property type="term" value="F:dynein light intermediate chain binding"/>
    <property type="evidence" value="ECO:0007669"/>
    <property type="project" value="InterPro"/>
</dbReference>
<dbReference type="GO" id="GO:0007018">
    <property type="term" value="P:microtubule-based movement"/>
    <property type="evidence" value="ECO:0007669"/>
    <property type="project" value="InterPro"/>
</dbReference>
<dbReference type="GO" id="GO:0005874">
    <property type="term" value="C:microtubule"/>
    <property type="evidence" value="ECO:0007669"/>
    <property type="project" value="UniProtKB-KW"/>
</dbReference>
<dbReference type="VEuPathDB" id="ToxoDB:ETH_00009615"/>
<evidence type="ECO:0000259" key="16">
    <source>
        <dbReference type="Pfam" id="PF12777"/>
    </source>
</evidence>
<protein>
    <recommendedName>
        <fullName evidence="23">Dynein heavy chain</fullName>
    </recommendedName>
</protein>
<dbReference type="Pfam" id="PF18199">
    <property type="entry name" value="Dynein_C"/>
    <property type="match status" value="1"/>
</dbReference>
<reference evidence="21" key="1">
    <citation type="submission" date="2013-10" db="EMBL/GenBank/DDBJ databases">
        <title>Genomic analysis of the causative agents of coccidiosis in chickens.</title>
        <authorList>
            <person name="Reid A.J."/>
            <person name="Blake D."/>
            <person name="Billington K."/>
            <person name="Browne H."/>
            <person name="Dunn M."/>
            <person name="Hung S."/>
            <person name="Kawahara F."/>
            <person name="Miranda-Saavedra D."/>
            <person name="Mourier T."/>
            <person name="Nagra H."/>
            <person name="Otto T.D."/>
            <person name="Rawlings N."/>
            <person name="Sanchez A."/>
            <person name="Sanders M."/>
            <person name="Subramaniam C."/>
            <person name="Tay Y."/>
            <person name="Dear P."/>
            <person name="Doerig C."/>
            <person name="Gruber A."/>
            <person name="Parkinson J."/>
            <person name="Shirley M."/>
            <person name="Wan K.L."/>
            <person name="Berriman M."/>
            <person name="Tomley F."/>
            <person name="Pain A."/>
        </authorList>
    </citation>
    <scope>NUCLEOTIDE SEQUENCE [LARGE SCALE GENOMIC DNA]</scope>
    <source>
        <strain evidence="21">Houghton</strain>
    </source>
</reference>
<feature type="compositionally biased region" description="Polar residues" evidence="14">
    <location>
        <begin position="1084"/>
        <end position="1099"/>
    </location>
</feature>
<organism evidence="21 22">
    <name type="scientific">Eimeria tenella</name>
    <name type="common">Coccidian parasite</name>
    <dbReference type="NCBI Taxonomy" id="5802"/>
    <lineage>
        <taxon>Eukaryota</taxon>
        <taxon>Sar</taxon>
        <taxon>Alveolata</taxon>
        <taxon>Apicomplexa</taxon>
        <taxon>Conoidasida</taxon>
        <taxon>Coccidia</taxon>
        <taxon>Eucoccidiorida</taxon>
        <taxon>Eimeriorina</taxon>
        <taxon>Eimeriidae</taxon>
        <taxon>Eimeria</taxon>
    </lineage>
</organism>
<evidence type="ECO:0008006" key="23">
    <source>
        <dbReference type="Google" id="ProtNLM"/>
    </source>
</evidence>
<name>U6KJN1_EIMTE</name>
<evidence type="ECO:0000259" key="20">
    <source>
        <dbReference type="Pfam" id="PF18199"/>
    </source>
</evidence>
<comment type="subcellular location">
    <subcellularLocation>
        <location evidence="1">Cytoplasm</location>
        <location evidence="1">Cytoskeleton</location>
        <location evidence="1">Cilium axoneme</location>
    </subcellularLocation>
</comment>
<feature type="compositionally biased region" description="Acidic residues" evidence="14">
    <location>
        <begin position="1174"/>
        <end position="1186"/>
    </location>
</feature>
<dbReference type="GO" id="GO:0008569">
    <property type="term" value="F:minus-end-directed microtubule motor activity"/>
    <property type="evidence" value="ECO:0007669"/>
    <property type="project" value="InterPro"/>
</dbReference>
<evidence type="ECO:0000256" key="2">
    <source>
        <dbReference type="ARBA" id="ARBA00022490"/>
    </source>
</evidence>
<keyword evidence="7" id="KW-0243">Dynein</keyword>
<dbReference type="PANTHER" id="PTHR22878">
    <property type="entry name" value="DYNEIN HEAVY CHAIN 6, AXONEMAL-LIKE-RELATED"/>
    <property type="match status" value="1"/>
</dbReference>
<reference evidence="21" key="2">
    <citation type="submission" date="2013-10" db="EMBL/GenBank/DDBJ databases">
        <authorList>
            <person name="Aslett M."/>
        </authorList>
    </citation>
    <scope>NUCLEOTIDE SEQUENCE [LARGE SCALE GENOMIC DNA]</scope>
    <source>
        <strain evidence="21">Houghton</strain>
    </source>
</reference>
<feature type="domain" description="Dynein heavy chain ATP-binding dynein motor region" evidence="18">
    <location>
        <begin position="919"/>
        <end position="996"/>
    </location>
</feature>
<evidence type="ECO:0000256" key="7">
    <source>
        <dbReference type="ARBA" id="ARBA00023017"/>
    </source>
</evidence>
<dbReference type="InterPro" id="IPR041658">
    <property type="entry name" value="AAA_lid_11"/>
</dbReference>
<evidence type="ECO:0000259" key="19">
    <source>
        <dbReference type="Pfam" id="PF18198"/>
    </source>
</evidence>
<evidence type="ECO:0000256" key="11">
    <source>
        <dbReference type="ARBA" id="ARBA00023212"/>
    </source>
</evidence>
<keyword evidence="22" id="KW-1185">Reference proteome</keyword>
<evidence type="ECO:0000256" key="8">
    <source>
        <dbReference type="ARBA" id="ARBA00023054"/>
    </source>
</evidence>
<feature type="compositionally biased region" description="Basic and acidic residues" evidence="14">
    <location>
        <begin position="1157"/>
        <end position="1166"/>
    </location>
</feature>
<dbReference type="Pfam" id="PF12780">
    <property type="entry name" value="AAA_8"/>
    <property type="match status" value="1"/>
</dbReference>
<keyword evidence="4" id="KW-0677">Repeat</keyword>
<dbReference type="PANTHER" id="PTHR22878:SF69">
    <property type="entry name" value="DYNEIN HEAVY CHAIN"/>
    <property type="match status" value="1"/>
</dbReference>
<gene>
    <name evidence="21" type="ORF">ETH_00009615</name>
</gene>
<evidence type="ECO:0000259" key="15">
    <source>
        <dbReference type="Pfam" id="PF03028"/>
    </source>
</evidence>
<evidence type="ECO:0000256" key="13">
    <source>
        <dbReference type="SAM" id="Coils"/>
    </source>
</evidence>
<dbReference type="InterPro" id="IPR035706">
    <property type="entry name" value="AAA_9"/>
</dbReference>
<evidence type="ECO:0000256" key="9">
    <source>
        <dbReference type="ARBA" id="ARBA00023069"/>
    </source>
</evidence>
<dbReference type="GeneID" id="25251119"/>
<dbReference type="GO" id="GO:0005930">
    <property type="term" value="C:axoneme"/>
    <property type="evidence" value="ECO:0007669"/>
    <property type="project" value="UniProtKB-SubCell"/>
</dbReference>
<dbReference type="FunFam" id="3.40.50.300:FF:002141">
    <property type="entry name" value="Dynein heavy chain"/>
    <property type="match status" value="1"/>
</dbReference>
<feature type="domain" description="Dynein heavy chain AAA lid" evidence="19">
    <location>
        <begin position="1513"/>
        <end position="1641"/>
    </location>
</feature>
<keyword evidence="3" id="KW-0493">Microtubule</keyword>
<dbReference type="VEuPathDB" id="ToxoDB:ETH2_1565900"/>
<evidence type="ECO:0000256" key="10">
    <source>
        <dbReference type="ARBA" id="ARBA00023175"/>
    </source>
</evidence>
<dbReference type="FunFam" id="3.40.50.300:FF:000049">
    <property type="entry name" value="Dynein, axonemal, heavy chain 5"/>
    <property type="match status" value="1"/>
</dbReference>
<dbReference type="InterPro" id="IPR004273">
    <property type="entry name" value="Dynein_heavy_D6_P-loop"/>
</dbReference>
<proteinExistence type="predicted"/>
<feature type="domain" description="Dynein heavy chain region D6 P-loop" evidence="15">
    <location>
        <begin position="1391"/>
        <end position="1480"/>
    </location>
</feature>
<dbReference type="InterPro" id="IPR024317">
    <property type="entry name" value="Dynein_heavy_chain_D4_dom"/>
</dbReference>
<evidence type="ECO:0000259" key="18">
    <source>
        <dbReference type="Pfam" id="PF12781"/>
    </source>
</evidence>
<dbReference type="Gene3D" id="1.20.920.30">
    <property type="match status" value="1"/>
</dbReference>
<dbReference type="Pfam" id="PF18198">
    <property type="entry name" value="AAA_lid_11"/>
    <property type="match status" value="1"/>
</dbReference>
<evidence type="ECO:0000313" key="21">
    <source>
        <dbReference type="EMBL" id="CDJ38240.1"/>
    </source>
</evidence>
<dbReference type="Gene3D" id="3.10.490.20">
    <property type="match status" value="1"/>
</dbReference>
<dbReference type="InterPro" id="IPR027417">
    <property type="entry name" value="P-loop_NTPase"/>
</dbReference>
<keyword evidence="2" id="KW-0963">Cytoplasm</keyword>
<evidence type="ECO:0000256" key="4">
    <source>
        <dbReference type="ARBA" id="ARBA00022737"/>
    </source>
</evidence>
<sequence length="1893" mass="212120">MDELAAILRGALNDYNEINPAMDLVLFDDAMHHVCSICRVINNRAGHALLVGVGGSGKQSLTRLSSFISGFFTQQLSISSTYDIRDLKNDIRVRCQQSNMYSRAALKDEGVVFMLSDAQIASERFLVYVNDILASGDIADLYEGDDKDQLMNAIRPLAKAAGVSDTREGCWNFFIDKIRRNLHAVLCLSPVGDGLRTRARKFPALVNCTVIDWFQPWPYEALHSVATKFCAEIPLGDEESISKAIVDFLPYMFYAVNDATRTYLEVERRFAYVTPKTFIEAMKLYKSMLLKRISSIEEHSERLSSGLSKLLDTQEKVSALEDDLREKTVTVEEKKAAAEEFAQKVGEEKAKVTAESKNASIEALKCAEIQKSVSEQRASCEADLEKAIPLVQQAEAALNTLNKKDFQEAKALNKPPAGVEDITAAVMHLLATVDPIIDVDKQGKLKDKSWKGAQKMMNNPEKFLQTLKDFKGVIDEGRVPEQNFKAVEPLLALPHFNREAIQKKSTAAAGLAEWVVNIYQYYTVVVSVEPKRRALAEATQQLEDANKKLVEVQNLVADLEEKLGQLVAEFDSAIAEKNAVEEEAQKCQKKLDLAQRLMRSLGSEGARWGQTIDDLKEQRRVTVGDMLLSSSFVAYAGVFSKKYRDWLTYEKAMPFIIDRGVPLRQPAAVLAQLTNEAEMALWSNQGLPSDPASLENGAIASTTERWPLMIDPQMQGRKWVVEKEKGNSLQASSFALPLTTPRNTTSLTFHLGGGHSAEPERKFSVSSFYKRNENSDYESEPRCQTQLQVVRLNTPRMISIMEMAIQQGTSVLIENLEQSIDPVLAPVVGRLTIRRGRSQYLKLGDKEVPYNTNFRLFLQTRLSNPHYPPELHAECTLINFTVTEKVKHFQKFLLLSGGSDRKTNQLNIVVLCNYACALVLTKGLEDQLLDLTMQKEQPRLFKRRIHLVQQQNEFTILLADLENTLLREISSAEGDVLENIELIQNLEKTKQITTEVSEKVALAKVTQEKLNAVSEMYRPVARRGASLFFLLAQLFKIHSFYLFSMESFVAVINRAIDSISEKPSLTKETEHSAPEPNAEDLAEGTTSENPTPSSNATVAKNNLDAPLKEISNDEDKDQINCENAGPEIPQPASESESQAFDNAEDTAIGSAVPLSQNEKESADQKQELPVSEEPPNDELVEDEEEKDASPDASRVTLLKDEEQNIVTKEEVRLLTRVGPDPTAPPMPEAARSWLSEAQWSCCRSLEQLKAFKNNQISLLQNFDQDSLGWARWMAEDTPETLEPPRLFRGITEFEKLLLLRYLRPDRMMSALQQFVAGQIGRFFVEPPAIDIHEIEKEADKFTPIFIVLFPGVDPTPALEAIARSKGCTSVSHARLSKHSMGNATAIVQAYGNGKFINISMGQGQEDRAISAVQEAADTGGWVVLQNVHLMQEWLKRLQRKLEEVSSAAHPEFRCVVTSEPPPLRDLQIIPEALLQRSIKIADEAPQDLKANLRRALSCFSRDMVESSSRPREFKALLFSLCYFHALIIGRKKFGFLGWSRSYSFNEGDLTICGNVIRNYLDKYASIPFEDIRYILGEIMYGGHITDGFDRRVNNTYLAGLILPEVLQSYQLGPSFRTPDPAKTDFALYEKFVEERTPPENPQEIERMNVLLVEARRTLEQVKKGLEGALNLTESMEQLSASVYMGRVPEAWKPYAYESRKQLAPWVNDLLHRVKQLDDWNADFTLPCPLWISGLFNPMSFLTAVMQVRAREESLALDRMCLWWTVTNIRYGAAAGAAQMGSQPQQPPITAPEKGVLIHGLFLEGAAWEDGKGDVEGNLTQAQPKVLQYPMPVFLVQAIPTEEADNTGMYNCPVYLTSARGPTYVTTANLRMSADDSERRWVLAGVALTMATDS</sequence>
<dbReference type="Proteomes" id="UP000030747">
    <property type="component" value="Unassembled WGS sequence"/>
</dbReference>
<dbReference type="Gene3D" id="6.10.140.1060">
    <property type="match status" value="1"/>
</dbReference>
<feature type="domain" description="Dynein heavy chain ATP-binding dynein motor region" evidence="18">
    <location>
        <begin position="784"/>
        <end position="885"/>
    </location>
</feature>
<accession>U6KJN1</accession>
<keyword evidence="10" id="KW-0505">Motor protein</keyword>
<feature type="domain" description="Dynein heavy chain C-terminal" evidence="20">
    <location>
        <begin position="1642"/>
        <end position="1889"/>
    </location>
</feature>
<dbReference type="Pfam" id="PF12777">
    <property type="entry name" value="MT"/>
    <property type="match status" value="1"/>
</dbReference>
<evidence type="ECO:0000256" key="5">
    <source>
        <dbReference type="ARBA" id="ARBA00022741"/>
    </source>
</evidence>
<dbReference type="Gene3D" id="3.40.50.300">
    <property type="entry name" value="P-loop containing nucleotide triphosphate hydrolases"/>
    <property type="match status" value="4"/>
</dbReference>
<dbReference type="GO" id="GO:0005524">
    <property type="term" value="F:ATP binding"/>
    <property type="evidence" value="ECO:0007669"/>
    <property type="project" value="UniProtKB-KW"/>
</dbReference>
<feature type="domain" description="Dynein heavy chain AAA module D4" evidence="17">
    <location>
        <begin position="22"/>
        <end position="288"/>
    </location>
</feature>
<evidence type="ECO:0000259" key="17">
    <source>
        <dbReference type="Pfam" id="PF12780"/>
    </source>
</evidence>
<feature type="region of interest" description="Disordered" evidence="14">
    <location>
        <begin position="1063"/>
        <end position="1099"/>
    </location>
</feature>
<dbReference type="FunFam" id="1.20.920.20:FF:000001">
    <property type="entry name" value="dynein heavy chain 2, axonemal"/>
    <property type="match status" value="1"/>
</dbReference>
<dbReference type="GO" id="GO:0045505">
    <property type="term" value="F:dynein intermediate chain binding"/>
    <property type="evidence" value="ECO:0007669"/>
    <property type="project" value="InterPro"/>
</dbReference>
<dbReference type="InterPro" id="IPR041228">
    <property type="entry name" value="Dynein_C"/>
</dbReference>
<dbReference type="InterPro" id="IPR042219">
    <property type="entry name" value="AAA_lid_11_sf"/>
</dbReference>
<dbReference type="RefSeq" id="XP_013229078.1">
    <property type="nucleotide sequence ID" value="XM_013373624.1"/>
</dbReference>
<evidence type="ECO:0000256" key="12">
    <source>
        <dbReference type="ARBA" id="ARBA00023273"/>
    </source>
</evidence>
<dbReference type="Gene3D" id="1.10.8.1220">
    <property type="match status" value="1"/>
</dbReference>
<dbReference type="InterPro" id="IPR024743">
    <property type="entry name" value="Dynein_HC_stalk"/>
</dbReference>
<dbReference type="Pfam" id="PF03028">
    <property type="entry name" value="Dynein_heavy"/>
    <property type="match status" value="1"/>
</dbReference>
<dbReference type="InterPro" id="IPR026983">
    <property type="entry name" value="DHC"/>
</dbReference>
<keyword evidence="8 13" id="KW-0175">Coiled coil</keyword>
<keyword evidence="12" id="KW-0966">Cell projection</keyword>